<sequence>MPLLSFRAPAESPADPVNMDSVIGVKYTPAEVDLGTISVSELSSLSVKFIRIQWTDMCNSIRFRVIPLSHFKKLLATARPSVSMSKCVLGVVFVTVIPGFSVVGEYLYVVDTSTLRICPYAPGHAVVFGHFQEKTPVLGANGIQTLSVPICARTILDRIVKQKNITAWSSSWASRQSSFSWNR</sequence>
<dbReference type="Proteomes" id="UP000790709">
    <property type="component" value="Unassembled WGS sequence"/>
</dbReference>
<proteinExistence type="predicted"/>
<organism evidence="1 2">
    <name type="scientific">Leucogyrophana mollusca</name>
    <dbReference type="NCBI Taxonomy" id="85980"/>
    <lineage>
        <taxon>Eukaryota</taxon>
        <taxon>Fungi</taxon>
        <taxon>Dikarya</taxon>
        <taxon>Basidiomycota</taxon>
        <taxon>Agaricomycotina</taxon>
        <taxon>Agaricomycetes</taxon>
        <taxon>Agaricomycetidae</taxon>
        <taxon>Boletales</taxon>
        <taxon>Boletales incertae sedis</taxon>
        <taxon>Leucogyrophana</taxon>
    </lineage>
</organism>
<evidence type="ECO:0000313" key="1">
    <source>
        <dbReference type="EMBL" id="KAH7921666.1"/>
    </source>
</evidence>
<dbReference type="EMBL" id="MU266516">
    <property type="protein sequence ID" value="KAH7921666.1"/>
    <property type="molecule type" value="Genomic_DNA"/>
</dbReference>
<reference evidence="1" key="1">
    <citation type="journal article" date="2021" name="New Phytol.">
        <title>Evolutionary innovations through gain and loss of genes in the ectomycorrhizal Boletales.</title>
        <authorList>
            <person name="Wu G."/>
            <person name="Miyauchi S."/>
            <person name="Morin E."/>
            <person name="Kuo A."/>
            <person name="Drula E."/>
            <person name="Varga T."/>
            <person name="Kohler A."/>
            <person name="Feng B."/>
            <person name="Cao Y."/>
            <person name="Lipzen A."/>
            <person name="Daum C."/>
            <person name="Hundley H."/>
            <person name="Pangilinan J."/>
            <person name="Johnson J."/>
            <person name="Barry K."/>
            <person name="LaButti K."/>
            <person name="Ng V."/>
            <person name="Ahrendt S."/>
            <person name="Min B."/>
            <person name="Choi I.G."/>
            <person name="Park H."/>
            <person name="Plett J.M."/>
            <person name="Magnuson J."/>
            <person name="Spatafora J.W."/>
            <person name="Nagy L.G."/>
            <person name="Henrissat B."/>
            <person name="Grigoriev I.V."/>
            <person name="Yang Z.L."/>
            <person name="Xu J."/>
            <person name="Martin F.M."/>
        </authorList>
    </citation>
    <scope>NUCLEOTIDE SEQUENCE</scope>
    <source>
        <strain evidence="1">KUC20120723A-06</strain>
    </source>
</reference>
<comment type="caution">
    <text evidence="1">The sequence shown here is derived from an EMBL/GenBank/DDBJ whole genome shotgun (WGS) entry which is preliminary data.</text>
</comment>
<gene>
    <name evidence="1" type="ORF">BV22DRAFT_713188</name>
</gene>
<protein>
    <submittedName>
        <fullName evidence="1">Uncharacterized protein</fullName>
    </submittedName>
</protein>
<evidence type="ECO:0000313" key="2">
    <source>
        <dbReference type="Proteomes" id="UP000790709"/>
    </source>
</evidence>
<keyword evidence="2" id="KW-1185">Reference proteome</keyword>
<accession>A0ACB8B7A5</accession>
<name>A0ACB8B7A5_9AGAM</name>